<proteinExistence type="predicted"/>
<dbReference type="EMBL" id="LAZR01019671">
    <property type="protein sequence ID" value="KKL91674.1"/>
    <property type="molecule type" value="Genomic_DNA"/>
</dbReference>
<gene>
    <name evidence="1" type="ORF">LCGC14_1892350</name>
</gene>
<protein>
    <submittedName>
        <fullName evidence="1">Uncharacterized protein</fullName>
    </submittedName>
</protein>
<feature type="non-terminal residue" evidence="1">
    <location>
        <position position="1"/>
    </location>
</feature>
<evidence type="ECO:0000313" key="1">
    <source>
        <dbReference type="EMBL" id="KKL91674.1"/>
    </source>
</evidence>
<name>A0A0F9FZ31_9ZZZZ</name>
<sequence length="413" mass="48218">HGILFDIIFKSYGWTVKTFSDLGVSTDYSELKQLRIDIREVIYKWIRLSTYKPPLVDQGLIRDKNPYMPELEMIYSLLFAARLKTGNPDLTFTDLFNQKLYHGKAWKSALLQNLREGHPFNTNSLRQFRDVLKGWIKEEGDKINTDHRKQDYYFDALDKIGMVARLTGRNIRGVVAIKGGGKFNTPAARVYNVILGLGRHLGFDPGTFLPIEDQMFDMNADARAKFKELGLKIYYYARHHFEDNPDRTSLELRIQILTDGRNHLYWDSMMSEADGLVAIQVIENLIKYNRLITKNDIRKEFGRLPDEYSVIMENWFRQRDFKDNLALFNKRKDDIKSMTLDSFIKEHYKSVYSKFYNTILKNERVNVRKLIEALHPGVDVSGLVSLGPDDNLIGPFTRVFAYILRDLGYLVHF</sequence>
<accession>A0A0F9FZ31</accession>
<reference evidence="1" key="1">
    <citation type="journal article" date="2015" name="Nature">
        <title>Complex archaea that bridge the gap between prokaryotes and eukaryotes.</title>
        <authorList>
            <person name="Spang A."/>
            <person name="Saw J.H."/>
            <person name="Jorgensen S.L."/>
            <person name="Zaremba-Niedzwiedzka K."/>
            <person name="Martijn J."/>
            <person name="Lind A.E."/>
            <person name="van Eijk R."/>
            <person name="Schleper C."/>
            <person name="Guy L."/>
            <person name="Ettema T.J."/>
        </authorList>
    </citation>
    <scope>NUCLEOTIDE SEQUENCE</scope>
</reference>
<dbReference type="AlphaFoldDB" id="A0A0F9FZ31"/>
<comment type="caution">
    <text evidence="1">The sequence shown here is derived from an EMBL/GenBank/DDBJ whole genome shotgun (WGS) entry which is preliminary data.</text>
</comment>
<organism evidence="1">
    <name type="scientific">marine sediment metagenome</name>
    <dbReference type="NCBI Taxonomy" id="412755"/>
    <lineage>
        <taxon>unclassified sequences</taxon>
        <taxon>metagenomes</taxon>
        <taxon>ecological metagenomes</taxon>
    </lineage>
</organism>